<keyword evidence="3 6" id="KW-0863">Zinc-finger</keyword>
<evidence type="ECO:0000313" key="10">
    <source>
        <dbReference type="Proteomes" id="UP000069940"/>
    </source>
</evidence>
<feature type="domain" description="C2HC/C3H-type" evidence="8">
    <location>
        <begin position="524"/>
        <end position="553"/>
    </location>
</feature>
<evidence type="ECO:0000256" key="5">
    <source>
        <dbReference type="ARBA" id="ARBA00023054"/>
    </source>
</evidence>
<dbReference type="InterPro" id="IPR049899">
    <property type="entry name" value="Znf_C2HC_C3H"/>
</dbReference>
<sequence length="564" mass="60006">MQNNNNSNTIDNNSSGSASSLLSRGTIVNGAVSISLGDSWTGRSLLEALGRVGPLGGNFADMRFQQRQQQERDQRKVEMISTTKTTAAVATNAATHHLNGGSSTVGSSSTIRSSTISAYSSTTTSTGTGGAGGGDLSASLGAGKVRQMFDERRHRVAGIDKSYPLQPIQQQQQQQLQQTGKTGGSNGVSNGNSAKAATTAGLNNKTRVPPISANTKARLAMQQQRQQQQQQQENGNHAETFKVASFDDNENLLDDEKFPDTISFDDDLTLTPTPIVRKLPNVGKLNGQQQNVNSVKLKPVPGRTPSTPAPSTVKTSSSATKPVPKRAPPVLSSSSAPAAPVPAPTQSSSSPSSAKSSASRASTGKSTAMATRKPSAASSVASAASHRSFQDEPVPDGLTRCTICGRNFAEDRIEKHREICQKTKNKKRKVYDTTKHRVLGTDAEKYVLQKKKVGVAASKKSISGPSATAAAAKAGADSKRKSDWRRKHEEFIQAIRAAKEMQAHLAKGGKLSDLPPPPPSENPDYVQCPHCSRRFNQTAAERHIPKCATMLHNKPKPTAKAKRF</sequence>
<dbReference type="EnsemblMetazoa" id="AALFPA23_022906.R34051">
    <property type="protein sequence ID" value="AALFPA23_022906.P34051"/>
    <property type="gene ID" value="AALFPA23_022906"/>
</dbReference>
<comment type="similarity">
    <text evidence="1">Belongs to the ZC2HC1 family.</text>
</comment>
<organism evidence="9 10">
    <name type="scientific">Aedes albopictus</name>
    <name type="common">Asian tiger mosquito</name>
    <name type="synonym">Stegomyia albopicta</name>
    <dbReference type="NCBI Taxonomy" id="7160"/>
    <lineage>
        <taxon>Eukaryota</taxon>
        <taxon>Metazoa</taxon>
        <taxon>Ecdysozoa</taxon>
        <taxon>Arthropoda</taxon>
        <taxon>Hexapoda</taxon>
        <taxon>Insecta</taxon>
        <taxon>Pterygota</taxon>
        <taxon>Neoptera</taxon>
        <taxon>Endopterygota</taxon>
        <taxon>Diptera</taxon>
        <taxon>Nematocera</taxon>
        <taxon>Culicoidea</taxon>
        <taxon>Culicidae</taxon>
        <taxon>Culicinae</taxon>
        <taxon>Aedini</taxon>
        <taxon>Aedes</taxon>
        <taxon>Stegomyia</taxon>
    </lineage>
</organism>
<evidence type="ECO:0000256" key="7">
    <source>
        <dbReference type="SAM" id="MobiDB-lite"/>
    </source>
</evidence>
<dbReference type="PANTHER" id="PTHR14649:SF1">
    <property type="entry name" value="ZINC FINGER C2HC DOMAIN-CONTAINING PROTEIN 1C"/>
    <property type="match status" value="1"/>
</dbReference>
<keyword evidence="4" id="KW-0862">Zinc</keyword>
<dbReference type="RefSeq" id="XP_062702498.1">
    <property type="nucleotide sequence ID" value="XM_062846514.1"/>
</dbReference>
<dbReference type="InterPro" id="IPR026104">
    <property type="entry name" value="ZNF_C2HC_dom_1C"/>
</dbReference>
<feature type="compositionally biased region" description="Low complexity" evidence="7">
    <location>
        <begin position="164"/>
        <end position="180"/>
    </location>
</feature>
<protein>
    <recommendedName>
        <fullName evidence="8">C2HC/C3H-type domain-containing protein</fullName>
    </recommendedName>
</protein>
<feature type="region of interest" description="Disordered" evidence="7">
    <location>
        <begin position="163"/>
        <end position="208"/>
    </location>
</feature>
<evidence type="ECO:0000256" key="4">
    <source>
        <dbReference type="ARBA" id="ARBA00022833"/>
    </source>
</evidence>
<keyword evidence="2" id="KW-0479">Metal-binding</keyword>
<dbReference type="GeneID" id="109425306"/>
<feature type="region of interest" description="Disordered" evidence="7">
    <location>
        <begin position="280"/>
        <end position="396"/>
    </location>
</feature>
<feature type="domain" description="C2HC/C3H-type" evidence="8">
    <location>
        <begin position="397"/>
        <end position="426"/>
    </location>
</feature>
<feature type="compositionally biased region" description="Low complexity" evidence="7">
    <location>
        <begin position="375"/>
        <end position="385"/>
    </location>
</feature>
<dbReference type="Proteomes" id="UP000069940">
    <property type="component" value="Unassembled WGS sequence"/>
</dbReference>
<evidence type="ECO:0000256" key="6">
    <source>
        <dbReference type="PROSITE-ProRule" id="PRU01371"/>
    </source>
</evidence>
<feature type="compositionally biased region" description="Low complexity" evidence="7">
    <location>
        <begin position="187"/>
        <end position="197"/>
    </location>
</feature>
<keyword evidence="5" id="KW-0175">Coiled coil</keyword>
<name>A0ABM1ZYY6_AEDAL</name>
<evidence type="ECO:0000256" key="3">
    <source>
        <dbReference type="ARBA" id="ARBA00022771"/>
    </source>
</evidence>
<dbReference type="PROSITE" id="PS52027">
    <property type="entry name" value="ZF_C2HC_C3H"/>
    <property type="match status" value="2"/>
</dbReference>
<keyword evidence="10" id="KW-1185">Reference proteome</keyword>
<dbReference type="Pfam" id="PF13913">
    <property type="entry name" value="zf-C2HC_2"/>
    <property type="match status" value="2"/>
</dbReference>
<evidence type="ECO:0000256" key="1">
    <source>
        <dbReference type="ARBA" id="ARBA00010843"/>
    </source>
</evidence>
<feature type="region of interest" description="Disordered" evidence="7">
    <location>
        <begin position="1"/>
        <end position="21"/>
    </location>
</feature>
<feature type="compositionally biased region" description="Low complexity" evidence="7">
    <location>
        <begin position="465"/>
        <end position="475"/>
    </location>
</feature>
<feature type="compositionally biased region" description="Basic and acidic residues" evidence="7">
    <location>
        <begin position="476"/>
        <end position="485"/>
    </location>
</feature>
<feature type="region of interest" description="Disordered" evidence="7">
    <location>
        <begin position="465"/>
        <end position="485"/>
    </location>
</feature>
<evidence type="ECO:0000313" key="9">
    <source>
        <dbReference type="EnsemblMetazoa" id="AALFPA23_022906.P34051"/>
    </source>
</evidence>
<dbReference type="PANTHER" id="PTHR14649">
    <property type="entry name" value="ZINC FINGER C2HC DOMAIN-CONTAINING PROTEIN 1C"/>
    <property type="match status" value="1"/>
</dbReference>
<feature type="compositionally biased region" description="Low complexity" evidence="7">
    <location>
        <begin position="328"/>
        <end position="362"/>
    </location>
</feature>
<feature type="region of interest" description="Disordered" evidence="7">
    <location>
        <begin position="502"/>
        <end position="527"/>
    </location>
</feature>
<evidence type="ECO:0000259" key="8">
    <source>
        <dbReference type="PROSITE" id="PS52027"/>
    </source>
</evidence>
<accession>A0ABM1ZYY6</accession>
<reference evidence="9" key="2">
    <citation type="submission" date="2025-05" db="UniProtKB">
        <authorList>
            <consortium name="EnsemblMetazoa"/>
        </authorList>
    </citation>
    <scope>IDENTIFICATION</scope>
    <source>
        <strain evidence="9">Foshan</strain>
    </source>
</reference>
<proteinExistence type="inferred from homology"/>
<reference evidence="10" key="1">
    <citation type="journal article" date="2015" name="Proc. Natl. Acad. Sci. U.S.A.">
        <title>Genome sequence of the Asian Tiger mosquito, Aedes albopictus, reveals insights into its biology, genetics, and evolution.</title>
        <authorList>
            <person name="Chen X.G."/>
            <person name="Jiang X."/>
            <person name="Gu J."/>
            <person name="Xu M."/>
            <person name="Wu Y."/>
            <person name="Deng Y."/>
            <person name="Zhang C."/>
            <person name="Bonizzoni M."/>
            <person name="Dermauw W."/>
            <person name="Vontas J."/>
            <person name="Armbruster P."/>
            <person name="Huang X."/>
            <person name="Yang Y."/>
            <person name="Zhang H."/>
            <person name="He W."/>
            <person name="Peng H."/>
            <person name="Liu Y."/>
            <person name="Wu K."/>
            <person name="Chen J."/>
            <person name="Lirakis M."/>
            <person name="Topalis P."/>
            <person name="Van Leeuwen T."/>
            <person name="Hall A.B."/>
            <person name="Jiang X."/>
            <person name="Thorpe C."/>
            <person name="Mueller R.L."/>
            <person name="Sun C."/>
            <person name="Waterhouse R.M."/>
            <person name="Yan G."/>
            <person name="Tu Z.J."/>
            <person name="Fang X."/>
            <person name="James A.A."/>
        </authorList>
    </citation>
    <scope>NUCLEOTIDE SEQUENCE [LARGE SCALE GENOMIC DNA]</scope>
    <source>
        <strain evidence="10">Foshan</strain>
    </source>
</reference>
<dbReference type="Gene3D" id="3.30.160.60">
    <property type="entry name" value="Classic Zinc Finger"/>
    <property type="match status" value="2"/>
</dbReference>
<evidence type="ECO:0000256" key="2">
    <source>
        <dbReference type="ARBA" id="ARBA00022723"/>
    </source>
</evidence>
<feature type="compositionally biased region" description="Polar residues" evidence="7">
    <location>
        <begin position="304"/>
        <end position="320"/>
    </location>
</feature>